<sequence>MKKKITLKEYREINNIARRAAWEDINKLLNNGWLIKKSSGAHTCYILRPNSKGNSKGNSKNAKIQNYSKFIRNLYKRYRITF</sequence>
<dbReference type="Proteomes" id="UP000768163">
    <property type="component" value="Unassembled WGS sequence"/>
</dbReference>
<proteinExistence type="predicted"/>
<evidence type="ECO:0000313" key="1">
    <source>
        <dbReference type="EMBL" id="NCN65407.1"/>
    </source>
</evidence>
<reference evidence="1" key="1">
    <citation type="submission" date="2019-11" db="EMBL/GenBank/DDBJ databases">
        <title>Lipid analysis of CO2-rich subsurface aquifers suggests an autotrophy-based deep biosphere with lysolipids enriched in CPR bacteria.</title>
        <authorList>
            <person name="Probst A.J."/>
            <person name="Elling F.J."/>
            <person name="Castelle C.J."/>
            <person name="Zhu Q."/>
            <person name="Elvert M."/>
            <person name="Birarda G."/>
            <person name="Holman H.-Y."/>
            <person name="Lane K.R."/>
            <person name="Ladd B."/>
            <person name="Ryan M.C."/>
            <person name="Woyke T."/>
            <person name="Hinrichs K.-U."/>
            <person name="Banfield J.F."/>
        </authorList>
    </citation>
    <scope>NUCLEOTIDE SEQUENCE</scope>
    <source>
        <strain evidence="1">CG_2015-01_33_1645</strain>
    </source>
</reference>
<organism evidence="1 2">
    <name type="scientific">Candidatus Altarchaeum hamiconexum</name>
    <dbReference type="NCBI Taxonomy" id="1803513"/>
    <lineage>
        <taxon>Archaea</taxon>
        <taxon>Candidatus Altarchaeota</taxon>
        <taxon>Candidatus Altiarchaeia</taxon>
        <taxon>Candidatus Altarchaeales</taxon>
        <taxon>Candidatus Altarchaeaceae</taxon>
        <taxon>Candidatus Altarchaeum</taxon>
    </lineage>
</organism>
<dbReference type="AlphaFoldDB" id="A0A8J7YVE0"/>
<protein>
    <submittedName>
        <fullName evidence="1">Uncharacterized protein</fullName>
    </submittedName>
</protein>
<name>A0A8J7YVE0_9ARCH</name>
<evidence type="ECO:0000313" key="2">
    <source>
        <dbReference type="Proteomes" id="UP000768163"/>
    </source>
</evidence>
<dbReference type="EMBL" id="JAACVF010000137">
    <property type="protein sequence ID" value="NCN65407.1"/>
    <property type="molecule type" value="Genomic_DNA"/>
</dbReference>
<gene>
    <name evidence="1" type="ORF">GW910_05040</name>
</gene>
<comment type="caution">
    <text evidence="1">The sequence shown here is derived from an EMBL/GenBank/DDBJ whole genome shotgun (WGS) entry which is preliminary data.</text>
</comment>
<accession>A0A8J7YVE0</accession>